<dbReference type="InterPro" id="IPR004869">
    <property type="entry name" value="MMPL_dom"/>
</dbReference>
<dbReference type="InterPro" id="IPR050545">
    <property type="entry name" value="Mycobact_MmpL"/>
</dbReference>
<feature type="transmembrane region" description="Helical" evidence="6">
    <location>
        <begin position="329"/>
        <end position="351"/>
    </location>
</feature>
<dbReference type="EMBL" id="PIQA01000001">
    <property type="protein sequence ID" value="RUO67717.1"/>
    <property type="molecule type" value="Genomic_DNA"/>
</dbReference>
<reference evidence="8 9" key="1">
    <citation type="journal article" date="2011" name="Front. Microbiol.">
        <title>Genomic signatures of strain selection and enhancement in Bacillus atrophaeus var. globigii, a historical biowarfare simulant.</title>
        <authorList>
            <person name="Gibbons H.S."/>
            <person name="Broomall S.M."/>
            <person name="McNew L.A."/>
            <person name="Daligault H."/>
            <person name="Chapman C."/>
            <person name="Bruce D."/>
            <person name="Karavis M."/>
            <person name="Krepps M."/>
            <person name="McGregor P.A."/>
            <person name="Hong C."/>
            <person name="Park K.H."/>
            <person name="Akmal A."/>
            <person name="Feldman A."/>
            <person name="Lin J.S."/>
            <person name="Chang W.E."/>
            <person name="Higgs B.W."/>
            <person name="Demirev P."/>
            <person name="Lindquist J."/>
            <person name="Liem A."/>
            <person name="Fochler E."/>
            <person name="Read T.D."/>
            <person name="Tapia R."/>
            <person name="Johnson S."/>
            <person name="Bishop-Lilly K.A."/>
            <person name="Detter C."/>
            <person name="Han C."/>
            <person name="Sozhamannan S."/>
            <person name="Rosenzweig C.N."/>
            <person name="Skowronski E.W."/>
        </authorList>
    </citation>
    <scope>NUCLEOTIDE SEQUENCE [LARGE SCALE GENOMIC DNA]</scope>
    <source>
        <strain evidence="8 9">TPS4-2</strain>
    </source>
</reference>
<evidence type="ECO:0000313" key="9">
    <source>
        <dbReference type="Proteomes" id="UP000288361"/>
    </source>
</evidence>
<feature type="transmembrane region" description="Helical" evidence="6">
    <location>
        <begin position="417"/>
        <end position="434"/>
    </location>
</feature>
<keyword evidence="2" id="KW-1003">Cell membrane</keyword>
<dbReference type="Proteomes" id="UP000288361">
    <property type="component" value="Unassembled WGS sequence"/>
</dbReference>
<organism evidence="8 9">
    <name type="scientific">Idiomarina piscisalsi</name>
    <dbReference type="NCBI Taxonomy" id="1096243"/>
    <lineage>
        <taxon>Bacteria</taxon>
        <taxon>Pseudomonadati</taxon>
        <taxon>Pseudomonadota</taxon>
        <taxon>Gammaproteobacteria</taxon>
        <taxon>Alteromonadales</taxon>
        <taxon>Idiomarinaceae</taxon>
        <taxon>Idiomarina</taxon>
    </lineage>
</organism>
<dbReference type="Gene3D" id="1.20.1640.10">
    <property type="entry name" value="Multidrug efflux transporter AcrB transmembrane domain"/>
    <property type="match status" value="2"/>
</dbReference>
<dbReference type="AlphaFoldDB" id="A0A432YWP8"/>
<gene>
    <name evidence="8" type="ORF">CWI73_02345</name>
</gene>
<feature type="transmembrane region" description="Helical" evidence="6">
    <location>
        <begin position="20"/>
        <end position="40"/>
    </location>
</feature>
<evidence type="ECO:0000256" key="5">
    <source>
        <dbReference type="ARBA" id="ARBA00023136"/>
    </source>
</evidence>
<feature type="transmembrane region" description="Helical" evidence="6">
    <location>
        <begin position="620"/>
        <end position="639"/>
    </location>
</feature>
<feature type="transmembrane region" description="Helical" evidence="6">
    <location>
        <begin position="233"/>
        <end position="251"/>
    </location>
</feature>
<keyword evidence="4 6" id="KW-1133">Transmembrane helix</keyword>
<dbReference type="SUPFAM" id="SSF82866">
    <property type="entry name" value="Multidrug efflux transporter AcrB transmembrane domain"/>
    <property type="match status" value="2"/>
</dbReference>
<dbReference type="PROSITE" id="PS50156">
    <property type="entry name" value="SSD"/>
    <property type="match status" value="1"/>
</dbReference>
<comment type="caution">
    <text evidence="8">The sequence shown here is derived from an EMBL/GenBank/DDBJ whole genome shotgun (WGS) entry which is preliminary data.</text>
</comment>
<dbReference type="PANTHER" id="PTHR33406">
    <property type="entry name" value="MEMBRANE PROTEIN MJ1562-RELATED"/>
    <property type="match status" value="1"/>
</dbReference>
<feature type="transmembrane region" description="Helical" evidence="6">
    <location>
        <begin position="717"/>
        <end position="734"/>
    </location>
</feature>
<feature type="transmembrane region" description="Helical" evidence="6">
    <location>
        <begin position="746"/>
        <end position="766"/>
    </location>
</feature>
<name>A0A432YWP8_9GAMM</name>
<comment type="subcellular location">
    <subcellularLocation>
        <location evidence="1">Cell membrane</location>
        <topology evidence="1">Multi-pass membrane protein</topology>
    </subcellularLocation>
</comment>
<feature type="transmembrane region" description="Helical" evidence="6">
    <location>
        <begin position="288"/>
        <end position="309"/>
    </location>
</feature>
<evidence type="ECO:0000313" key="8">
    <source>
        <dbReference type="EMBL" id="RUO67717.1"/>
    </source>
</evidence>
<protein>
    <submittedName>
        <fullName evidence="8">RND transporter</fullName>
    </submittedName>
</protein>
<evidence type="ECO:0000259" key="7">
    <source>
        <dbReference type="PROSITE" id="PS50156"/>
    </source>
</evidence>
<dbReference type="InterPro" id="IPR000731">
    <property type="entry name" value="SSD"/>
</dbReference>
<feature type="transmembrane region" description="Helical" evidence="6">
    <location>
        <begin position="363"/>
        <end position="385"/>
    </location>
</feature>
<keyword evidence="5 6" id="KW-0472">Membrane</keyword>
<dbReference type="GO" id="GO:0005886">
    <property type="term" value="C:plasma membrane"/>
    <property type="evidence" value="ECO:0007669"/>
    <property type="project" value="UniProtKB-SubCell"/>
</dbReference>
<evidence type="ECO:0000256" key="6">
    <source>
        <dbReference type="SAM" id="Phobius"/>
    </source>
</evidence>
<proteinExistence type="predicted"/>
<sequence length="777" mass="85600">MDNPISKKPAGIIEKLLFGFRAPWLVIFLLITVFLGYNAAQVRPDASLTKMIPTHHPFIQNYFEYQDDLASLGNVVRIAVEHKNGDIFDADFQKKLQEITDEVFFIPGVNRSGLRSLWTPNVRWMEVTEEGFVGGPVIPDGYDGSEESLEQLRTNVLRSGEVGNLVANNFESTIIYVPLDEVHPETGEKLDYQEFSEKLETLVRDKYQSEDIAIHITGFAKLIGDLIEGAEQVGLFFLLAIAITLAMLYAYSRCWRSTFTVLGCSIIAVLWQLGIIKLIGSGINPYSMLVPFLVFAIGVSHGVQVINAISHNRVAGFDKLESAKLAFRGLYVAGLTALASDAIGFTTLMVIDIEVIKELAIAASIGVAVVVLTNLGLLPILMSYLGTSKNGVEYEKRIEGERHPIFELFSKFTQPKWAYSAVAVALAMLAWGLINSQNMEIGDLDKGAPELRPDSRYNQDNAFIVDNYSSSTDIFVVMAASAPEQCIAYDNLELMERFSWHMENTPGVQDVKSVVYVSKMGMFGINEGSLKWFSLNRNKYVINASLSRIPDGLINNDCSMAPIIIYLDDHKAKTLQTVVDSVESFNGRYQQEGLDLLMAAGNSGIEAATNSVIEKAQNKMLLWVYGVVIVLCFISFRSLRAVACIILPLAFTTVMSQGLMAVLGIGIKVATLPVIALGVGIGVDYGIYIYSKVKEGLQQGMSLQDTYKYSLDNTGKAVGFTGLTLAIGVATWIFSPIKFQADMGILLTFMFLWNMLGALILIPALARLLRVGSKNEK</sequence>
<evidence type="ECO:0000256" key="3">
    <source>
        <dbReference type="ARBA" id="ARBA00022692"/>
    </source>
</evidence>
<dbReference type="RefSeq" id="WP_126751367.1">
    <property type="nucleotide sequence ID" value="NZ_JBHUMT010000016.1"/>
</dbReference>
<evidence type="ECO:0000256" key="1">
    <source>
        <dbReference type="ARBA" id="ARBA00004651"/>
    </source>
</evidence>
<accession>A0A432YWP8</accession>
<feature type="transmembrane region" description="Helical" evidence="6">
    <location>
        <begin position="257"/>
        <end position="276"/>
    </location>
</feature>
<evidence type="ECO:0000256" key="4">
    <source>
        <dbReference type="ARBA" id="ARBA00022989"/>
    </source>
</evidence>
<dbReference type="PANTHER" id="PTHR33406:SF10">
    <property type="entry name" value="SSD DOMAIN-CONTAINING PROTEIN"/>
    <property type="match status" value="1"/>
</dbReference>
<dbReference type="Pfam" id="PF03176">
    <property type="entry name" value="MMPL"/>
    <property type="match status" value="2"/>
</dbReference>
<evidence type="ECO:0000256" key="2">
    <source>
        <dbReference type="ARBA" id="ARBA00022475"/>
    </source>
</evidence>
<keyword evidence="3 6" id="KW-0812">Transmembrane</keyword>
<feature type="domain" description="SSD" evidence="7">
    <location>
        <begin position="266"/>
        <end position="384"/>
    </location>
</feature>